<dbReference type="AlphaFoldDB" id="A0A9P5GQL7"/>
<keyword evidence="2" id="KW-1185">Reference proteome</keyword>
<reference evidence="1" key="1">
    <citation type="submission" date="2020-02" db="EMBL/GenBank/DDBJ databases">
        <authorList>
            <person name="Lichtner F.J."/>
        </authorList>
    </citation>
    <scope>NUCLEOTIDE SEQUENCE</scope>
    <source>
        <strain evidence="1">G10</strain>
    </source>
</reference>
<accession>A0A9P5GQL7</accession>
<dbReference type="EMBL" id="JAAOZQ010000006">
    <property type="protein sequence ID" value="KAF7529233.1"/>
    <property type="molecule type" value="Genomic_DNA"/>
</dbReference>
<evidence type="ECO:0000313" key="1">
    <source>
        <dbReference type="EMBL" id="KAF7529233.1"/>
    </source>
</evidence>
<proteinExistence type="predicted"/>
<protein>
    <submittedName>
        <fullName evidence="1">Uncharacterized protein</fullName>
    </submittedName>
</protein>
<dbReference type="Proteomes" id="UP000701341">
    <property type="component" value="Unassembled WGS sequence"/>
</dbReference>
<comment type="caution">
    <text evidence="1">The sequence shown here is derived from an EMBL/GenBank/DDBJ whole genome shotgun (WGS) entry which is preliminary data.</text>
</comment>
<gene>
    <name evidence="1" type="ORF">PCG10_007943</name>
</gene>
<sequence>MPSLRNLPSGLLLNVVRPPVHDIMALSQQSRGIHALCNVKNRQKYHQLKFGREKLPQTHGAVLQAGLDTLLAILRFPSLGDYLRRVDLYGTGMIEFTSDFSTQNSVLSPEDINRLKQAILGAGFQNTQERESILFMLSRNPANFECDSDEEALQFKDALITLLVAAAPNLESISMYPLLEYIRSPSTGDYERVNLLQRLIYRASTESVPYCQNLRNFSFHPDDKLNERSEYVEDPYYHRLNMIRELPAVETVAFKLVTWSNDAGIPPPPRSANYSKISFTHSVMQSWDLCRIIESAKALKCFTSAIGGRQYPGGGHPMLHVTPILKSLWIHRQTLEELNLDMESQTPRQELYDEEYEPDEGEMTKEEQEEYEEQWADELQELATAGIAEIAPARVSLKDFPHLKNLSIGAHTLCYLARGVGDGKTQFDSKSFNLVDHIPSTLDSLRIYGLGEPVDRWTPYLDYESDIDVNAQIQQLALEKDAKLPWLKVEGIDPCIPNGRTVDEREDEDDLKLFWKDPDDNRFRDDI</sequence>
<organism evidence="1 2">
    <name type="scientific">Penicillium crustosum</name>
    <name type="common">Blue mold fungus</name>
    <dbReference type="NCBI Taxonomy" id="36656"/>
    <lineage>
        <taxon>Eukaryota</taxon>
        <taxon>Fungi</taxon>
        <taxon>Dikarya</taxon>
        <taxon>Ascomycota</taxon>
        <taxon>Pezizomycotina</taxon>
        <taxon>Eurotiomycetes</taxon>
        <taxon>Eurotiomycetidae</taxon>
        <taxon>Eurotiales</taxon>
        <taxon>Aspergillaceae</taxon>
        <taxon>Penicillium</taxon>
    </lineage>
</organism>
<name>A0A9P5GQL7_PENCR</name>
<evidence type="ECO:0000313" key="2">
    <source>
        <dbReference type="Proteomes" id="UP000701341"/>
    </source>
</evidence>